<dbReference type="SUPFAM" id="SSF141868">
    <property type="entry name" value="EAL domain-like"/>
    <property type="match status" value="1"/>
</dbReference>
<dbReference type="RefSeq" id="WP_011466155.1">
    <property type="nucleotide sequence ID" value="NC_007908.1"/>
</dbReference>
<dbReference type="FunFam" id="3.20.20.450:FF:000001">
    <property type="entry name" value="Cyclic di-GMP phosphodiesterase yahA"/>
    <property type="match status" value="1"/>
</dbReference>
<dbReference type="Pfam" id="PF08448">
    <property type="entry name" value="PAS_4"/>
    <property type="match status" value="1"/>
</dbReference>
<protein>
    <submittedName>
        <fullName evidence="6">Periplasmic sensor diguanylate cyclase/phosphodiesterase</fullName>
    </submittedName>
</protein>
<reference evidence="7" key="1">
    <citation type="submission" date="2006-02" db="EMBL/GenBank/DDBJ databases">
        <title>Complete sequence of chromosome of Rhodoferax ferrireducens DSM 15236.</title>
        <authorList>
            <person name="Copeland A."/>
            <person name="Lucas S."/>
            <person name="Lapidus A."/>
            <person name="Barry K."/>
            <person name="Detter J.C."/>
            <person name="Glavina del Rio T."/>
            <person name="Hammon N."/>
            <person name="Israni S."/>
            <person name="Pitluck S."/>
            <person name="Brettin T."/>
            <person name="Bruce D."/>
            <person name="Han C."/>
            <person name="Tapia R."/>
            <person name="Gilna P."/>
            <person name="Kiss H."/>
            <person name="Schmutz J."/>
            <person name="Larimer F."/>
            <person name="Land M."/>
            <person name="Kyrpides N."/>
            <person name="Ivanova N."/>
            <person name="Richardson P."/>
        </authorList>
    </citation>
    <scope>NUCLEOTIDE SEQUENCE [LARGE SCALE GENOMIC DNA]</scope>
    <source>
        <strain evidence="7">ATCC BAA-621 / DSM 15236 / T118</strain>
    </source>
</reference>
<dbReference type="SUPFAM" id="SSF53850">
    <property type="entry name" value="Periplasmic binding protein-like II"/>
    <property type="match status" value="1"/>
</dbReference>
<sequence>MYLFNLLPAAWRLRVPRTLLALCALALLTAPTLAREVRVGVYQNEPKIFMGADGQPSGILGDLLVAMARLEGWTLKPVPCEWAACLDALQAGNIDLMPDLALSEQRLQIFDVHKIPSLLSWSQLYKHSGVPISSMLDLKGKRVAVLAGSVQQAYLQNLLSSFAVQAELVPVQSLEEAFKLTAAHQVDAAATNRFFGDRRAASYQLDATPILFQPAQLFYATAKGRNADLLVAIDRHLGQWQSQADSEYFTVLKRWIEAPPQFSVPAYLWWSLGALALLLALALAGSALLRRQVADKTRHLRASEDRLATILNSVDAYIYIKDMELRYQYANRKVCELFDRPLAQVVGSTDSEFFDATTVERLRINDKRVIDNGERVEADEVSRSLDGSREQTYLSIKLPLRQPDGSIYALCGISTDITEHKRSEDAIHQLAFYDPLTLLPNRRFLMERLQQTLKANERQQQCGALLFIDVDNFKDLNDTLGHAMGDELLRQMAVRLSTCTRAEDTLARQGSDEFVLLLCDLSPDLDAALEQTRHVAQKILQHIAEPYLLETRHYQSTVSIGIAMFGDTPTSRDELFKQADLAMYRAKAEGRNALCFFNPAMQAQVTARTAIEADLHQALARSEFVLYYQPQVNIDGQQFGVEALVRWQHPQRGLVPPLEFIPIAESTGLILPLGRWILSTACRQLVAWAASPEQAHWSIAVNVSARQFRQSDFVQTVEQVLRDTGANPQRLELELTESLLVDDVEVVIARMSALKALGVRFSLDDFGTGYSSLSMLKRLPLDQLKIDRSFVRDLRHDPQDANIVKAIVTLGFAMNLQVIAEGVETAEQRDALVNLGCTHFQGYLFGRPAPAPA</sequence>
<dbReference type="InterPro" id="IPR029787">
    <property type="entry name" value="Nucleotide_cyclase"/>
</dbReference>
<dbReference type="GO" id="GO:0071111">
    <property type="term" value="F:cyclic-guanylate-specific phosphodiesterase activity"/>
    <property type="evidence" value="ECO:0007669"/>
    <property type="project" value="UniProtKB-EC"/>
</dbReference>
<dbReference type="SUPFAM" id="SSF55073">
    <property type="entry name" value="Nucleotide cyclase"/>
    <property type="match status" value="1"/>
</dbReference>
<feature type="domain" description="PAC" evidence="3">
    <location>
        <begin position="374"/>
        <end position="429"/>
    </location>
</feature>
<dbReference type="Gene3D" id="3.20.20.450">
    <property type="entry name" value="EAL domain"/>
    <property type="match status" value="1"/>
</dbReference>
<dbReference type="InterPro" id="IPR001633">
    <property type="entry name" value="EAL_dom"/>
</dbReference>
<dbReference type="KEGG" id="rfr:Rfer_3893"/>
<gene>
    <name evidence="6" type="ordered locus">Rfer_3893</name>
</gene>
<accession>Q21RL1</accession>
<dbReference type="eggNOG" id="COG0834">
    <property type="taxonomic scope" value="Bacteria"/>
</dbReference>
<dbReference type="FunFam" id="3.30.70.270:FF:000001">
    <property type="entry name" value="Diguanylate cyclase domain protein"/>
    <property type="match status" value="1"/>
</dbReference>
<evidence type="ECO:0000313" key="7">
    <source>
        <dbReference type="Proteomes" id="UP000008332"/>
    </source>
</evidence>
<feature type="domain" description="EAL" evidence="4">
    <location>
        <begin position="608"/>
        <end position="853"/>
    </location>
</feature>
<evidence type="ECO:0000256" key="1">
    <source>
        <dbReference type="ARBA" id="ARBA00051114"/>
    </source>
</evidence>
<dbReference type="NCBIfam" id="TIGR00229">
    <property type="entry name" value="sensory_box"/>
    <property type="match status" value="1"/>
</dbReference>
<dbReference type="InterPro" id="IPR035965">
    <property type="entry name" value="PAS-like_dom_sf"/>
</dbReference>
<proteinExistence type="predicted"/>
<dbReference type="InterPro" id="IPR001638">
    <property type="entry name" value="Solute-binding_3/MltF_N"/>
</dbReference>
<name>Q21RL1_ALBFT</name>
<dbReference type="Pfam" id="PF00990">
    <property type="entry name" value="GGDEF"/>
    <property type="match status" value="1"/>
</dbReference>
<dbReference type="SMART" id="SM00267">
    <property type="entry name" value="GGDEF"/>
    <property type="match status" value="1"/>
</dbReference>
<dbReference type="CDD" id="cd01949">
    <property type="entry name" value="GGDEF"/>
    <property type="match status" value="1"/>
</dbReference>
<dbReference type="PROSITE" id="PS50113">
    <property type="entry name" value="PAC"/>
    <property type="match status" value="1"/>
</dbReference>
<keyword evidence="7" id="KW-1185">Reference proteome</keyword>
<evidence type="ECO:0000259" key="3">
    <source>
        <dbReference type="PROSITE" id="PS50113"/>
    </source>
</evidence>
<dbReference type="PROSITE" id="PS50887">
    <property type="entry name" value="GGDEF"/>
    <property type="match status" value="1"/>
</dbReference>
<dbReference type="EMBL" id="CP000267">
    <property type="protein sequence ID" value="ABD71592.1"/>
    <property type="molecule type" value="Genomic_DNA"/>
</dbReference>
<dbReference type="SMART" id="SM00091">
    <property type="entry name" value="PAS"/>
    <property type="match status" value="1"/>
</dbReference>
<dbReference type="InterPro" id="IPR000014">
    <property type="entry name" value="PAS"/>
</dbReference>
<dbReference type="NCBIfam" id="TIGR00254">
    <property type="entry name" value="GGDEF"/>
    <property type="match status" value="1"/>
</dbReference>
<evidence type="ECO:0000313" key="6">
    <source>
        <dbReference type="EMBL" id="ABD71592.1"/>
    </source>
</evidence>
<dbReference type="InterPro" id="IPR013656">
    <property type="entry name" value="PAS_4"/>
</dbReference>
<dbReference type="Gene3D" id="3.40.190.10">
    <property type="entry name" value="Periplasmic binding protein-like II"/>
    <property type="match status" value="2"/>
</dbReference>
<dbReference type="InterPro" id="IPR000160">
    <property type="entry name" value="GGDEF_dom"/>
</dbReference>
<dbReference type="STRING" id="338969.Rfer_3893"/>
<dbReference type="CDD" id="cd00130">
    <property type="entry name" value="PAS"/>
    <property type="match status" value="1"/>
</dbReference>
<dbReference type="PROSITE" id="PS50112">
    <property type="entry name" value="PAS"/>
    <property type="match status" value="1"/>
</dbReference>
<comment type="catalytic activity">
    <reaction evidence="1">
        <text>3',3'-c-di-GMP + H2O = 5'-phosphoguanylyl(3'-&gt;5')guanosine + H(+)</text>
        <dbReference type="Rhea" id="RHEA:24902"/>
        <dbReference type="ChEBI" id="CHEBI:15377"/>
        <dbReference type="ChEBI" id="CHEBI:15378"/>
        <dbReference type="ChEBI" id="CHEBI:58754"/>
        <dbReference type="ChEBI" id="CHEBI:58805"/>
        <dbReference type="EC" id="3.1.4.52"/>
    </reaction>
    <physiologicalReaction direction="left-to-right" evidence="1">
        <dbReference type="Rhea" id="RHEA:24903"/>
    </physiologicalReaction>
</comment>
<evidence type="ECO:0000259" key="2">
    <source>
        <dbReference type="PROSITE" id="PS50112"/>
    </source>
</evidence>
<dbReference type="SMART" id="SM00062">
    <property type="entry name" value="PBPb"/>
    <property type="match status" value="1"/>
</dbReference>
<dbReference type="PANTHER" id="PTHR44757:SF2">
    <property type="entry name" value="BIOFILM ARCHITECTURE MAINTENANCE PROTEIN MBAA"/>
    <property type="match status" value="1"/>
</dbReference>
<feature type="domain" description="GGDEF" evidence="5">
    <location>
        <begin position="461"/>
        <end position="599"/>
    </location>
</feature>
<dbReference type="InterPro" id="IPR000700">
    <property type="entry name" value="PAS-assoc_C"/>
</dbReference>
<feature type="domain" description="PAS" evidence="2">
    <location>
        <begin position="303"/>
        <end position="373"/>
    </location>
</feature>
<dbReference type="OrthoDB" id="9813903at2"/>
<dbReference type="InterPro" id="IPR043128">
    <property type="entry name" value="Rev_trsase/Diguanyl_cyclase"/>
</dbReference>
<dbReference type="PROSITE" id="PS50883">
    <property type="entry name" value="EAL"/>
    <property type="match status" value="1"/>
</dbReference>
<dbReference type="AlphaFoldDB" id="Q21RL1"/>
<dbReference type="SUPFAM" id="SSF55785">
    <property type="entry name" value="PYP-like sensor domain (PAS domain)"/>
    <property type="match status" value="1"/>
</dbReference>
<evidence type="ECO:0000259" key="5">
    <source>
        <dbReference type="PROSITE" id="PS50887"/>
    </source>
</evidence>
<dbReference type="GO" id="GO:0071732">
    <property type="term" value="P:cellular response to nitric oxide"/>
    <property type="evidence" value="ECO:0007669"/>
    <property type="project" value="UniProtKB-ARBA"/>
</dbReference>
<dbReference type="Pfam" id="PF00497">
    <property type="entry name" value="SBP_bac_3"/>
    <property type="match status" value="1"/>
</dbReference>
<dbReference type="eggNOG" id="COG5001">
    <property type="taxonomic scope" value="Bacteria"/>
</dbReference>
<dbReference type="InterPro" id="IPR052155">
    <property type="entry name" value="Biofilm_reg_signaling"/>
</dbReference>
<dbReference type="CDD" id="cd01948">
    <property type="entry name" value="EAL"/>
    <property type="match status" value="1"/>
</dbReference>
<dbReference type="HOGENOM" id="CLU_000445_70_36_4"/>
<dbReference type="Gene3D" id="3.30.450.20">
    <property type="entry name" value="PAS domain"/>
    <property type="match status" value="1"/>
</dbReference>
<dbReference type="InterPro" id="IPR035919">
    <property type="entry name" value="EAL_sf"/>
</dbReference>
<evidence type="ECO:0000259" key="4">
    <source>
        <dbReference type="PROSITE" id="PS50883"/>
    </source>
</evidence>
<dbReference type="Gene3D" id="3.30.70.270">
    <property type="match status" value="1"/>
</dbReference>
<organism evidence="6 7">
    <name type="scientific">Albidiferax ferrireducens (strain ATCC BAA-621 / DSM 15236 / T118)</name>
    <name type="common">Rhodoferax ferrireducens</name>
    <dbReference type="NCBI Taxonomy" id="338969"/>
    <lineage>
        <taxon>Bacteria</taxon>
        <taxon>Pseudomonadati</taxon>
        <taxon>Pseudomonadota</taxon>
        <taxon>Betaproteobacteria</taxon>
        <taxon>Burkholderiales</taxon>
        <taxon>Comamonadaceae</taxon>
        <taxon>Rhodoferax</taxon>
    </lineage>
</organism>
<dbReference type="Proteomes" id="UP000008332">
    <property type="component" value="Chromosome"/>
</dbReference>
<dbReference type="Pfam" id="PF00563">
    <property type="entry name" value="EAL"/>
    <property type="match status" value="1"/>
</dbReference>
<dbReference type="SMART" id="SM00052">
    <property type="entry name" value="EAL"/>
    <property type="match status" value="1"/>
</dbReference>
<dbReference type="PANTHER" id="PTHR44757">
    <property type="entry name" value="DIGUANYLATE CYCLASE DGCP"/>
    <property type="match status" value="1"/>
</dbReference>